<dbReference type="InterPro" id="IPR050324">
    <property type="entry name" value="CDP-alcohol_PTase-I"/>
</dbReference>
<dbReference type="Pfam" id="PF13344">
    <property type="entry name" value="Hydrolase_6"/>
    <property type="match status" value="1"/>
</dbReference>
<organism evidence="2 3">
    <name type="scientific">Penicillium malachiteum</name>
    <dbReference type="NCBI Taxonomy" id="1324776"/>
    <lineage>
        <taxon>Eukaryota</taxon>
        <taxon>Fungi</taxon>
        <taxon>Dikarya</taxon>
        <taxon>Ascomycota</taxon>
        <taxon>Pezizomycotina</taxon>
        <taxon>Eurotiomycetes</taxon>
        <taxon>Eurotiomycetidae</taxon>
        <taxon>Eurotiales</taxon>
        <taxon>Aspergillaceae</taxon>
        <taxon>Penicillium</taxon>
    </lineage>
</organism>
<dbReference type="SUPFAM" id="SSF56784">
    <property type="entry name" value="HAD-like"/>
    <property type="match status" value="1"/>
</dbReference>
<dbReference type="Pfam" id="PF13242">
    <property type="entry name" value="Hydrolase_like"/>
    <property type="match status" value="1"/>
</dbReference>
<protein>
    <recommendedName>
        <fullName evidence="4">Phosphatidyl synthase</fullName>
    </recommendedName>
</protein>
<dbReference type="Proteomes" id="UP001215712">
    <property type="component" value="Unassembled WGS sequence"/>
</dbReference>
<gene>
    <name evidence="2" type="ORF">N7493_004747</name>
</gene>
<feature type="region of interest" description="Disordered" evidence="1">
    <location>
        <begin position="96"/>
        <end position="122"/>
    </location>
</feature>
<dbReference type="PANTHER" id="PTHR14269">
    <property type="entry name" value="CDP-DIACYLGLYCEROL--GLYCEROL-3-PHOSPHATE 3-PHOSPHATIDYLTRANSFERASE-RELATED"/>
    <property type="match status" value="1"/>
</dbReference>
<dbReference type="AlphaFoldDB" id="A0AAD6HP58"/>
<sequence length="466" mass="52045">MVTSKDLVGQRRDSLCSLDAGRADFDDPHFIVPNNLMSFSGDHDLISSTNFPKHKPQEEYVVLKEESAQTMNTLSDLSIVLSESRSPVLNMVLPSTNITSSNTREEPVSSSEDSLQSITPLSTPSMDINTDFALAFDIDGVLMRGGKPIPEAIEAMKYINGENPYGIRVPYIFVTNGGGKTEQERCQDLSQQLEIDVSPGQFICGHTPMREMADQYDTVLVVGGEGEKCRVVAEGYGFKNVITPGDIIKTRHDTTPFRKLTDDEFRDSRIVDLDKTQIQAIFVFADSRDWAGDQQIILDCLVSKNGYLNQRSETFNEGPPLFFSHNDILWSTSHEHSRIGMGALRASVEALYKAIAEKDLETIAFGKPQMGTFKFATRLLQEWCQKSHGIDKLPSTVYFFGDTPESDIRGTNDFDKVAENEWFSILVKTGVYQDGTDPRFAPKEICDNVLDGVKFAVEREQQKATQ</sequence>
<reference evidence="2" key="2">
    <citation type="submission" date="2023-01" db="EMBL/GenBank/DDBJ databases">
        <authorList>
            <person name="Petersen C."/>
        </authorList>
    </citation>
    <scope>NUCLEOTIDE SEQUENCE</scope>
    <source>
        <strain evidence="2">IBT 17514</strain>
    </source>
</reference>
<dbReference type="NCBIfam" id="TIGR01460">
    <property type="entry name" value="HAD-SF-IIA"/>
    <property type="match status" value="1"/>
</dbReference>
<dbReference type="InterPro" id="IPR006353">
    <property type="entry name" value="HAD-SF_hydro_IIA_CECR5"/>
</dbReference>
<dbReference type="NCBIfam" id="TIGR01456">
    <property type="entry name" value="CECR5"/>
    <property type="match status" value="1"/>
</dbReference>
<evidence type="ECO:0000313" key="2">
    <source>
        <dbReference type="EMBL" id="KAJ5728417.1"/>
    </source>
</evidence>
<dbReference type="InterPro" id="IPR006357">
    <property type="entry name" value="HAD-SF_hydro_IIA"/>
</dbReference>
<comment type="caution">
    <text evidence="2">The sequence shown here is derived from an EMBL/GenBank/DDBJ whole genome shotgun (WGS) entry which is preliminary data.</text>
</comment>
<dbReference type="GO" id="GO:0005739">
    <property type="term" value="C:mitochondrion"/>
    <property type="evidence" value="ECO:0007669"/>
    <property type="project" value="TreeGrafter"/>
</dbReference>
<evidence type="ECO:0000256" key="1">
    <source>
        <dbReference type="SAM" id="MobiDB-lite"/>
    </source>
</evidence>
<proteinExistence type="predicted"/>
<evidence type="ECO:0008006" key="4">
    <source>
        <dbReference type="Google" id="ProtNLM"/>
    </source>
</evidence>
<reference evidence="2" key="1">
    <citation type="journal article" date="2023" name="IMA Fungus">
        <title>Comparative genomic study of the Penicillium genus elucidates a diverse pangenome and 15 lateral gene transfer events.</title>
        <authorList>
            <person name="Petersen C."/>
            <person name="Sorensen T."/>
            <person name="Nielsen M.R."/>
            <person name="Sondergaard T.E."/>
            <person name="Sorensen J.L."/>
            <person name="Fitzpatrick D.A."/>
            <person name="Frisvad J.C."/>
            <person name="Nielsen K.L."/>
        </authorList>
    </citation>
    <scope>NUCLEOTIDE SEQUENCE</scope>
    <source>
        <strain evidence="2">IBT 17514</strain>
    </source>
</reference>
<evidence type="ECO:0000313" key="3">
    <source>
        <dbReference type="Proteomes" id="UP001215712"/>
    </source>
</evidence>
<keyword evidence="3" id="KW-1185">Reference proteome</keyword>
<dbReference type="InterPro" id="IPR036412">
    <property type="entry name" value="HAD-like_sf"/>
</dbReference>
<dbReference type="PANTHER" id="PTHR14269:SF4">
    <property type="entry name" value="CAT EYE SYNDROME CRITICAL REGION PROTEIN 5"/>
    <property type="match status" value="1"/>
</dbReference>
<dbReference type="GO" id="GO:0046474">
    <property type="term" value="P:glycerophospholipid biosynthetic process"/>
    <property type="evidence" value="ECO:0007669"/>
    <property type="project" value="TreeGrafter"/>
</dbReference>
<dbReference type="InterPro" id="IPR023214">
    <property type="entry name" value="HAD_sf"/>
</dbReference>
<dbReference type="FunFam" id="3.40.50.1000:FF:000069">
    <property type="entry name" value="HAD-superfamily subfamily IIA hydrolase"/>
    <property type="match status" value="1"/>
</dbReference>
<accession>A0AAD6HP58</accession>
<name>A0AAD6HP58_9EURO</name>
<dbReference type="EMBL" id="JAQJAN010000005">
    <property type="protein sequence ID" value="KAJ5728417.1"/>
    <property type="molecule type" value="Genomic_DNA"/>
</dbReference>
<dbReference type="Gene3D" id="3.40.50.1000">
    <property type="entry name" value="HAD superfamily/HAD-like"/>
    <property type="match status" value="2"/>
</dbReference>